<name>A0A538TPB8_UNCEI</name>
<dbReference type="EMBL" id="VBOY01000071">
    <property type="protein sequence ID" value="TMQ65454.1"/>
    <property type="molecule type" value="Genomic_DNA"/>
</dbReference>
<evidence type="ECO:0000259" key="4">
    <source>
        <dbReference type="PROSITE" id="PS50075"/>
    </source>
</evidence>
<dbReference type="PROSITE" id="PS50075">
    <property type="entry name" value="CARRIER"/>
    <property type="match status" value="1"/>
</dbReference>
<sequence>MTGLDARLAALTPEQRALFEARLKQKGLTAPRPQRIQPIPNRERLESFPTSLDQERLWFIDQMEPGNPAYNIHQASRLFGPIDAELMRRAVNASLARHEVLRTTFRVVDGRPVQVVAPSLEIDVPVTDLSRVPDGEREAAALRAAVQAAAVRFDLERGPLVRVGLARLGPGDHVLTICMHHAVTDRFSFDIFEHEISRIYVALRDGGTAELPRLPIQFADFAAWQREELSGERLERHLAYWRDKLAGAPPVLEIPTDRRRPPVQTFQGARATIVYPDALLVALKAVAREANATMFMTMLAALDVLCWKYTSQRDLIIGSAIADRNRSETENVIGYFLNMLLLRATLDPVMSFRQLLAQVRETALGAYAHQDVPFATLVAELRPRQDPSRNPLIQVSFIYLDFPVLETPEYAGLSSAPMDVDNGASRFDMTLACTELPGTGIHGYIEYNTDLYDRLKVERMLRHLGRILESVAAEPDRPLGEIEMLTAQEREGLTVRFNDTVRQADDACLHELFERAVTASPDQPALVFGRSVTTGGRLDAAANRLARRLREAGVGAGSLVPVCAERSPEQVVAVLAVLKAGGAYAPLDAGLPSGRLASMLADLSPTVVLVQRRLAPAVPQTGGAALLEIEPAWDESLERRHETPPLPAPGDLAYVMFTSGSTGAPKGVMVPHRAIVNRLRWAQERYPIRPGERVLHNSSFGFDIAVWELFGPLLAGGTVVLPREGEHKDPAALARLVRDERVAVAHFVPSLLRPFLDAPELAECRSLRAVFCGGEGMDRELHDRFFERLPGRTLAHFYGPTEAAISCLAWDCGPGLAPGAVPLGRPVANTRVYLLDSSFQPVPVGVPGEIAIGGVGLARGYLARPDLTSDRFVPDPISGEAGARLYRTGDVAKFRDDGVLEFLGRSDHQIKIRGHRIEPGEIETALERIPNVRRAVAVARGEGAARRLVAYLVADGEAPDESALRAALRRSLPEVMIPAAFVALDELPLGAHGKVDRAALPEPGAPAASSSTVAPRTPAEELIARIWAELLRRDRVGVEDNFFDLGGDSLLATQVVSRVRSAFGVDLPLRRFFEGSTVAALAGMVEALLVDKLRSMPEEEAARLLHSEPGPFQQVSDEP</sequence>
<dbReference type="SUPFAM" id="SSF52777">
    <property type="entry name" value="CoA-dependent acyltransferases"/>
    <property type="match status" value="2"/>
</dbReference>
<dbReference type="GO" id="GO:0043041">
    <property type="term" value="P:amino acid activation for nonribosomal peptide biosynthetic process"/>
    <property type="evidence" value="ECO:0007669"/>
    <property type="project" value="TreeGrafter"/>
</dbReference>
<dbReference type="Proteomes" id="UP000316609">
    <property type="component" value="Unassembled WGS sequence"/>
</dbReference>
<dbReference type="InterPro" id="IPR025110">
    <property type="entry name" value="AMP-bd_C"/>
</dbReference>
<evidence type="ECO:0000256" key="2">
    <source>
        <dbReference type="ARBA" id="ARBA00022450"/>
    </source>
</evidence>
<dbReference type="SUPFAM" id="SSF47336">
    <property type="entry name" value="ACP-like"/>
    <property type="match status" value="1"/>
</dbReference>
<dbReference type="GO" id="GO:0005829">
    <property type="term" value="C:cytosol"/>
    <property type="evidence" value="ECO:0007669"/>
    <property type="project" value="TreeGrafter"/>
</dbReference>
<dbReference type="Pfam" id="PF00668">
    <property type="entry name" value="Condensation"/>
    <property type="match status" value="1"/>
</dbReference>
<gene>
    <name evidence="5" type="ORF">E6K78_07685</name>
</gene>
<dbReference type="Gene3D" id="3.30.300.30">
    <property type="match status" value="1"/>
</dbReference>
<dbReference type="InterPro" id="IPR020845">
    <property type="entry name" value="AMP-binding_CS"/>
</dbReference>
<dbReference type="Gene3D" id="2.30.38.10">
    <property type="entry name" value="Luciferase, Domain 3"/>
    <property type="match status" value="1"/>
</dbReference>
<dbReference type="GO" id="GO:0072330">
    <property type="term" value="P:monocarboxylic acid biosynthetic process"/>
    <property type="evidence" value="ECO:0007669"/>
    <property type="project" value="UniProtKB-ARBA"/>
</dbReference>
<dbReference type="FunFam" id="2.30.38.10:FF:000001">
    <property type="entry name" value="Non-ribosomal peptide synthetase PvdI"/>
    <property type="match status" value="1"/>
</dbReference>
<dbReference type="Gene3D" id="3.40.50.980">
    <property type="match status" value="2"/>
</dbReference>
<protein>
    <submittedName>
        <fullName evidence="5">Amino acid adenylation domain-containing protein</fullName>
    </submittedName>
</protein>
<dbReference type="PROSITE" id="PS00455">
    <property type="entry name" value="AMP_BINDING"/>
    <property type="match status" value="1"/>
</dbReference>
<dbReference type="FunFam" id="3.30.300.30:FF:000010">
    <property type="entry name" value="Enterobactin synthetase component F"/>
    <property type="match status" value="1"/>
</dbReference>
<dbReference type="FunFam" id="1.10.1200.10:FF:000016">
    <property type="entry name" value="Non-ribosomal peptide synthase"/>
    <property type="match status" value="1"/>
</dbReference>
<comment type="caution">
    <text evidence="5">The sequence shown here is derived from an EMBL/GenBank/DDBJ whole genome shotgun (WGS) entry which is preliminary data.</text>
</comment>
<dbReference type="SMART" id="SM00823">
    <property type="entry name" value="PKS_PP"/>
    <property type="match status" value="1"/>
</dbReference>
<dbReference type="SUPFAM" id="SSF56801">
    <property type="entry name" value="Acetyl-CoA synthetase-like"/>
    <property type="match status" value="1"/>
</dbReference>
<dbReference type="GO" id="GO:0003824">
    <property type="term" value="F:catalytic activity"/>
    <property type="evidence" value="ECO:0007669"/>
    <property type="project" value="InterPro"/>
</dbReference>
<dbReference type="PANTHER" id="PTHR45527">
    <property type="entry name" value="NONRIBOSOMAL PEPTIDE SYNTHETASE"/>
    <property type="match status" value="1"/>
</dbReference>
<feature type="domain" description="Carrier" evidence="4">
    <location>
        <begin position="1014"/>
        <end position="1089"/>
    </location>
</feature>
<proteinExistence type="predicted"/>
<evidence type="ECO:0000313" key="5">
    <source>
        <dbReference type="EMBL" id="TMQ65454.1"/>
    </source>
</evidence>
<dbReference type="CDD" id="cd19531">
    <property type="entry name" value="LCL_NRPS-like"/>
    <property type="match status" value="1"/>
</dbReference>
<dbReference type="Gene3D" id="3.30.559.30">
    <property type="entry name" value="Nonribosomal peptide synthetase, condensation domain"/>
    <property type="match status" value="1"/>
</dbReference>
<dbReference type="NCBIfam" id="TIGR01733">
    <property type="entry name" value="AA-adenyl-dom"/>
    <property type="match status" value="1"/>
</dbReference>
<keyword evidence="3" id="KW-0597">Phosphoprotein</keyword>
<dbReference type="Gene3D" id="1.10.1200.10">
    <property type="entry name" value="ACP-like"/>
    <property type="match status" value="1"/>
</dbReference>
<reference evidence="5 6" key="1">
    <citation type="journal article" date="2019" name="Nat. Microbiol.">
        <title>Mediterranean grassland soil C-N compound turnover is dependent on rainfall and depth, and is mediated by genomically divergent microorganisms.</title>
        <authorList>
            <person name="Diamond S."/>
            <person name="Andeer P.F."/>
            <person name="Li Z."/>
            <person name="Crits-Christoph A."/>
            <person name="Burstein D."/>
            <person name="Anantharaman K."/>
            <person name="Lane K.R."/>
            <person name="Thomas B.C."/>
            <person name="Pan C."/>
            <person name="Northen T.R."/>
            <person name="Banfield J.F."/>
        </authorList>
    </citation>
    <scope>NUCLEOTIDE SEQUENCE [LARGE SCALE GENOMIC DNA]</scope>
    <source>
        <strain evidence="5">WS_8</strain>
    </source>
</reference>
<dbReference type="InterPro" id="IPR020806">
    <property type="entry name" value="PKS_PP-bd"/>
</dbReference>
<dbReference type="InterPro" id="IPR009081">
    <property type="entry name" value="PP-bd_ACP"/>
</dbReference>
<keyword evidence="2" id="KW-0596">Phosphopantetheine</keyword>
<dbReference type="InterPro" id="IPR023213">
    <property type="entry name" value="CAT-like_dom_sf"/>
</dbReference>
<dbReference type="GO" id="GO:0044550">
    <property type="term" value="P:secondary metabolite biosynthetic process"/>
    <property type="evidence" value="ECO:0007669"/>
    <property type="project" value="UniProtKB-ARBA"/>
</dbReference>
<organism evidence="5 6">
    <name type="scientific">Eiseniibacteriota bacterium</name>
    <dbReference type="NCBI Taxonomy" id="2212470"/>
    <lineage>
        <taxon>Bacteria</taxon>
        <taxon>Candidatus Eiseniibacteriota</taxon>
    </lineage>
</organism>
<dbReference type="InterPro" id="IPR000873">
    <property type="entry name" value="AMP-dep_synth/lig_dom"/>
</dbReference>
<dbReference type="Pfam" id="PF00501">
    <property type="entry name" value="AMP-binding"/>
    <property type="match status" value="1"/>
</dbReference>
<dbReference type="GO" id="GO:0031177">
    <property type="term" value="F:phosphopantetheine binding"/>
    <property type="evidence" value="ECO:0007669"/>
    <property type="project" value="InterPro"/>
</dbReference>
<dbReference type="InterPro" id="IPR010071">
    <property type="entry name" value="AA_adenyl_dom"/>
</dbReference>
<dbReference type="Pfam" id="PF00550">
    <property type="entry name" value="PP-binding"/>
    <property type="match status" value="1"/>
</dbReference>
<dbReference type="AlphaFoldDB" id="A0A538TPB8"/>
<dbReference type="PROSITE" id="PS00012">
    <property type="entry name" value="PHOSPHOPANTETHEINE"/>
    <property type="match status" value="1"/>
</dbReference>
<comment type="cofactor">
    <cofactor evidence="1">
        <name>pantetheine 4'-phosphate</name>
        <dbReference type="ChEBI" id="CHEBI:47942"/>
    </cofactor>
</comment>
<dbReference type="FunFam" id="3.40.50.980:FF:000001">
    <property type="entry name" value="Non-ribosomal peptide synthetase"/>
    <property type="match status" value="1"/>
</dbReference>
<dbReference type="InterPro" id="IPR006162">
    <property type="entry name" value="Ppantetheine_attach_site"/>
</dbReference>
<dbReference type="FunFam" id="3.40.50.12780:FF:000012">
    <property type="entry name" value="Non-ribosomal peptide synthetase"/>
    <property type="match status" value="1"/>
</dbReference>
<dbReference type="Pfam" id="PF13193">
    <property type="entry name" value="AMP-binding_C"/>
    <property type="match status" value="1"/>
</dbReference>
<dbReference type="Gene3D" id="3.30.559.10">
    <property type="entry name" value="Chloramphenicol acetyltransferase-like domain"/>
    <property type="match status" value="1"/>
</dbReference>
<dbReference type="InterPro" id="IPR001242">
    <property type="entry name" value="Condensation_dom"/>
</dbReference>
<dbReference type="PANTHER" id="PTHR45527:SF1">
    <property type="entry name" value="FATTY ACID SYNTHASE"/>
    <property type="match status" value="1"/>
</dbReference>
<dbReference type="InterPro" id="IPR045851">
    <property type="entry name" value="AMP-bd_C_sf"/>
</dbReference>
<evidence type="ECO:0000256" key="1">
    <source>
        <dbReference type="ARBA" id="ARBA00001957"/>
    </source>
</evidence>
<dbReference type="InterPro" id="IPR036736">
    <property type="entry name" value="ACP-like_sf"/>
</dbReference>
<dbReference type="CDD" id="cd05930">
    <property type="entry name" value="A_NRPS"/>
    <property type="match status" value="1"/>
</dbReference>
<evidence type="ECO:0000313" key="6">
    <source>
        <dbReference type="Proteomes" id="UP000316609"/>
    </source>
</evidence>
<accession>A0A538TPB8</accession>
<evidence type="ECO:0000256" key="3">
    <source>
        <dbReference type="ARBA" id="ARBA00022553"/>
    </source>
</evidence>